<dbReference type="PANTHER" id="PTHR24567">
    <property type="entry name" value="CRP FAMILY TRANSCRIPTIONAL REGULATORY PROTEIN"/>
    <property type="match status" value="1"/>
</dbReference>
<dbReference type="RefSeq" id="WP_379539408.1">
    <property type="nucleotide sequence ID" value="NZ_JBHSDR010000006.1"/>
</dbReference>
<feature type="domain" description="HTH crp-type" evidence="5">
    <location>
        <begin position="127"/>
        <end position="192"/>
    </location>
</feature>
<dbReference type="SUPFAM" id="SSF46785">
    <property type="entry name" value="Winged helix' DNA-binding domain"/>
    <property type="match status" value="1"/>
</dbReference>
<dbReference type="InterPro" id="IPR012318">
    <property type="entry name" value="HTH_CRP"/>
</dbReference>
<reference evidence="7" key="1">
    <citation type="journal article" date="2019" name="Int. J. Syst. Evol. Microbiol.">
        <title>The Global Catalogue of Microorganisms (GCM) 10K type strain sequencing project: providing services to taxonomists for standard genome sequencing and annotation.</title>
        <authorList>
            <consortium name="The Broad Institute Genomics Platform"/>
            <consortium name="The Broad Institute Genome Sequencing Center for Infectious Disease"/>
            <person name="Wu L."/>
            <person name="Ma J."/>
        </authorList>
    </citation>
    <scope>NUCLEOTIDE SEQUENCE [LARGE SCALE GENOMIC DNA]</scope>
    <source>
        <strain evidence="7">CGMCC 1.12989</strain>
    </source>
</reference>
<evidence type="ECO:0000256" key="3">
    <source>
        <dbReference type="ARBA" id="ARBA00023163"/>
    </source>
</evidence>
<evidence type="ECO:0000313" key="6">
    <source>
        <dbReference type="EMBL" id="MFC4295951.1"/>
    </source>
</evidence>
<keyword evidence="7" id="KW-1185">Reference proteome</keyword>
<evidence type="ECO:0000256" key="2">
    <source>
        <dbReference type="ARBA" id="ARBA00023125"/>
    </source>
</evidence>
<dbReference type="PANTHER" id="PTHR24567:SF68">
    <property type="entry name" value="DNA-BINDING TRANSCRIPTIONAL DUAL REGULATOR CRP"/>
    <property type="match status" value="1"/>
</dbReference>
<organism evidence="6 7">
    <name type="scientific">Novosphingobium tardum</name>
    <dbReference type="NCBI Taxonomy" id="1538021"/>
    <lineage>
        <taxon>Bacteria</taxon>
        <taxon>Pseudomonadati</taxon>
        <taxon>Pseudomonadota</taxon>
        <taxon>Alphaproteobacteria</taxon>
        <taxon>Sphingomonadales</taxon>
        <taxon>Sphingomonadaceae</taxon>
        <taxon>Novosphingobium</taxon>
    </lineage>
</organism>
<dbReference type="Gene3D" id="2.60.120.10">
    <property type="entry name" value="Jelly Rolls"/>
    <property type="match status" value="1"/>
</dbReference>
<dbReference type="Pfam" id="PF00027">
    <property type="entry name" value="cNMP_binding"/>
    <property type="match status" value="1"/>
</dbReference>
<dbReference type="PRINTS" id="PR00103">
    <property type="entry name" value="CAMPKINASE"/>
</dbReference>
<dbReference type="InterPro" id="IPR000595">
    <property type="entry name" value="cNMP-bd_dom"/>
</dbReference>
<protein>
    <submittedName>
        <fullName evidence="6">Crp/Fnr family transcriptional regulator</fullName>
    </submittedName>
</protein>
<dbReference type="PROSITE" id="PS51063">
    <property type="entry name" value="HTH_CRP_2"/>
    <property type="match status" value="1"/>
</dbReference>
<dbReference type="InterPro" id="IPR018490">
    <property type="entry name" value="cNMP-bd_dom_sf"/>
</dbReference>
<feature type="domain" description="Cyclic nucleotide-binding" evidence="4">
    <location>
        <begin position="1"/>
        <end position="113"/>
    </location>
</feature>
<dbReference type="PROSITE" id="PS50042">
    <property type="entry name" value="CNMP_BINDING_3"/>
    <property type="match status" value="1"/>
</dbReference>
<gene>
    <name evidence="6" type="ORF">ACFO0A_12875</name>
</gene>
<dbReference type="CDD" id="cd00038">
    <property type="entry name" value="CAP_ED"/>
    <property type="match status" value="1"/>
</dbReference>
<dbReference type="EMBL" id="JBHSDR010000006">
    <property type="protein sequence ID" value="MFC4295951.1"/>
    <property type="molecule type" value="Genomic_DNA"/>
</dbReference>
<sequence>MTAMLAGAGRRRHFDDGATIQQQGDEGDGFWLVVSGRVVVCRFAETGDVTVFAVLGPGDLFGELAYFAQVPRQVDAVAEGNVELSWIGAALVDRLLADEPAFAQWLLRSLAHQLRTALDRVDRDRRLSAHARLARVLSDIAVRDGPAITATQQDLADLVGVSRVTTGQALARFAESGLIERGYGRITLCDPVGLEALAAGL</sequence>
<keyword evidence="3" id="KW-0804">Transcription</keyword>
<dbReference type="InterPro" id="IPR036390">
    <property type="entry name" value="WH_DNA-bd_sf"/>
</dbReference>
<evidence type="ECO:0000259" key="5">
    <source>
        <dbReference type="PROSITE" id="PS51063"/>
    </source>
</evidence>
<evidence type="ECO:0000259" key="4">
    <source>
        <dbReference type="PROSITE" id="PS50042"/>
    </source>
</evidence>
<dbReference type="Pfam" id="PF13545">
    <property type="entry name" value="HTH_Crp_2"/>
    <property type="match status" value="1"/>
</dbReference>
<dbReference type="SMART" id="SM00100">
    <property type="entry name" value="cNMP"/>
    <property type="match status" value="1"/>
</dbReference>
<accession>A0ABV8RUM0</accession>
<dbReference type="SUPFAM" id="SSF51206">
    <property type="entry name" value="cAMP-binding domain-like"/>
    <property type="match status" value="1"/>
</dbReference>
<dbReference type="Proteomes" id="UP001595828">
    <property type="component" value="Unassembled WGS sequence"/>
</dbReference>
<proteinExistence type="predicted"/>
<evidence type="ECO:0000313" key="7">
    <source>
        <dbReference type="Proteomes" id="UP001595828"/>
    </source>
</evidence>
<keyword evidence="1" id="KW-0805">Transcription regulation</keyword>
<dbReference type="InterPro" id="IPR014710">
    <property type="entry name" value="RmlC-like_jellyroll"/>
</dbReference>
<name>A0ABV8RUM0_9SPHN</name>
<dbReference type="InterPro" id="IPR050397">
    <property type="entry name" value="Env_Response_Regulators"/>
</dbReference>
<comment type="caution">
    <text evidence="6">The sequence shown here is derived from an EMBL/GenBank/DDBJ whole genome shotgun (WGS) entry which is preliminary data.</text>
</comment>
<dbReference type="SMART" id="SM00419">
    <property type="entry name" value="HTH_CRP"/>
    <property type="match status" value="1"/>
</dbReference>
<keyword evidence="2" id="KW-0238">DNA-binding</keyword>
<evidence type="ECO:0000256" key="1">
    <source>
        <dbReference type="ARBA" id="ARBA00023015"/>
    </source>
</evidence>